<proteinExistence type="predicted"/>
<gene>
    <name evidence="1" type="ORF">CVV68_22035</name>
</gene>
<dbReference type="Proteomes" id="UP000247832">
    <property type="component" value="Unassembled WGS sequence"/>
</dbReference>
<comment type="caution">
    <text evidence="1">The sequence shown here is derived from an EMBL/GenBank/DDBJ whole genome shotgun (WGS) entry which is preliminary data.</text>
</comment>
<dbReference type="EMBL" id="QJVD01000053">
    <property type="protein sequence ID" value="PYI64397.1"/>
    <property type="molecule type" value="Genomic_DNA"/>
</dbReference>
<keyword evidence="1" id="KW-0560">Oxidoreductase</keyword>
<dbReference type="AlphaFoldDB" id="A0A2V5LPH0"/>
<dbReference type="OrthoDB" id="9812192at2"/>
<organism evidence="1 2">
    <name type="scientific">Arthrobacter livingstonensis</name>
    <dbReference type="NCBI Taxonomy" id="670078"/>
    <lineage>
        <taxon>Bacteria</taxon>
        <taxon>Bacillati</taxon>
        <taxon>Actinomycetota</taxon>
        <taxon>Actinomycetes</taxon>
        <taxon>Micrococcales</taxon>
        <taxon>Micrococcaceae</taxon>
        <taxon>Arthrobacter</taxon>
    </lineage>
</organism>
<dbReference type="GO" id="GO:0004497">
    <property type="term" value="F:monooxygenase activity"/>
    <property type="evidence" value="ECO:0007669"/>
    <property type="project" value="UniProtKB-KW"/>
</dbReference>
<dbReference type="SUPFAM" id="SSF54909">
    <property type="entry name" value="Dimeric alpha+beta barrel"/>
    <property type="match status" value="1"/>
</dbReference>
<protein>
    <submittedName>
        <fullName evidence="1">Antibiotic biosynthesis monooxygenase</fullName>
    </submittedName>
</protein>
<reference evidence="1 2" key="1">
    <citation type="submission" date="2018-05" db="EMBL/GenBank/DDBJ databases">
        <title>Genetic diversity of glacier-inhabiting Cryobacterium bacteria in China and description of Cryobacterium mengkeensis sp. nov. and Arthrobacter glacialis sp. nov.</title>
        <authorList>
            <person name="Liu Q."/>
            <person name="Xin Y.-H."/>
        </authorList>
    </citation>
    <scope>NUCLEOTIDE SEQUENCE [LARGE SCALE GENOMIC DNA]</scope>
    <source>
        <strain evidence="1 2">LI2</strain>
    </source>
</reference>
<accession>A0A2V5LPH0</accession>
<keyword evidence="2" id="KW-1185">Reference proteome</keyword>
<sequence length="90" mass="10298">MTGQLICQDDDEFAVVMDFLPRHIELTLAEPGCISFDVEQCRDSWVWDVSECFQDAHSSELHQARVRASEWGLRRPISSAVIPCRDCGWV</sequence>
<evidence type="ECO:0000313" key="2">
    <source>
        <dbReference type="Proteomes" id="UP000247832"/>
    </source>
</evidence>
<dbReference type="InterPro" id="IPR011008">
    <property type="entry name" value="Dimeric_a/b-barrel"/>
</dbReference>
<name>A0A2V5LPH0_9MICC</name>
<evidence type="ECO:0000313" key="1">
    <source>
        <dbReference type="EMBL" id="PYI64397.1"/>
    </source>
</evidence>
<keyword evidence="1" id="KW-0503">Monooxygenase</keyword>